<reference evidence="3 4" key="1">
    <citation type="submission" date="2017-04" db="EMBL/GenBank/DDBJ databases">
        <authorList>
            <person name="Afonso C.L."/>
            <person name="Miller P.J."/>
            <person name="Scott M.A."/>
            <person name="Spackman E."/>
            <person name="Goraichik I."/>
            <person name="Dimitrov K.M."/>
            <person name="Suarez D.L."/>
            <person name="Swayne D.E."/>
        </authorList>
    </citation>
    <scope>NUCLEOTIDE SEQUENCE [LARGE SCALE GENOMIC DNA]</scope>
    <source>
        <strain evidence="3 4">B5P</strain>
    </source>
</reference>
<dbReference type="OrthoDB" id="9807591at2"/>
<dbReference type="Pfam" id="PF07786">
    <property type="entry name" value="HGSNAT_cat"/>
    <property type="match status" value="1"/>
</dbReference>
<feature type="transmembrane region" description="Helical" evidence="1">
    <location>
        <begin position="12"/>
        <end position="31"/>
    </location>
</feature>
<dbReference type="Proteomes" id="UP000193083">
    <property type="component" value="Unassembled WGS sequence"/>
</dbReference>
<dbReference type="RefSeq" id="WP_085465655.1">
    <property type="nucleotide sequence ID" value="NZ_FXBL01000004.1"/>
</dbReference>
<name>A0A1X7PF14_9HYPH</name>
<keyword evidence="1" id="KW-0812">Transmembrane</keyword>
<accession>A0A1X7PF14</accession>
<feature type="transmembrane region" description="Helical" evidence="1">
    <location>
        <begin position="107"/>
        <end position="127"/>
    </location>
</feature>
<sequence>MSFASPRSRIEWIDLARGVALVAMAIYHFTWDLEFFGYTEPGMTAVGGWKLFARGIASTFLVLVGVSLYLAHARGIRWQGFWRRLAVIVASALAITVATWFATPDFFIFFGILHQIAFASVAGLLFLRLPAIVTLVVAVLVIAVPNLYSTTLLDGAWGWWTGLSESRPRSSDFVPVFPWFGAVLIGLALAKLASAAGLFERLAAVNPGAWSRPLRFIGRHSLAFYLIHQPVLISCVWLFSQVMPPIIDHAARFRPACERSCAESRSATFCVAYCACMLDGLRADNLLDQAFSRTPSDEFRGRLRDMAEMCTAVTEGSVQGEDEQ</sequence>
<organism evidence="3 4">
    <name type="scientific">Mesorhizobium australicum</name>
    <dbReference type="NCBI Taxonomy" id="536018"/>
    <lineage>
        <taxon>Bacteria</taxon>
        <taxon>Pseudomonadati</taxon>
        <taxon>Pseudomonadota</taxon>
        <taxon>Alphaproteobacteria</taxon>
        <taxon>Hyphomicrobiales</taxon>
        <taxon>Phyllobacteriaceae</taxon>
        <taxon>Mesorhizobium</taxon>
    </lineage>
</organism>
<evidence type="ECO:0000256" key="1">
    <source>
        <dbReference type="SAM" id="Phobius"/>
    </source>
</evidence>
<dbReference type="AlphaFoldDB" id="A0A1X7PF14"/>
<gene>
    <name evidence="3" type="ORF">SAMN02982922_3897</name>
</gene>
<dbReference type="EMBL" id="FXBL01000004">
    <property type="protein sequence ID" value="SMH49344.1"/>
    <property type="molecule type" value="Genomic_DNA"/>
</dbReference>
<feature type="transmembrane region" description="Helical" evidence="1">
    <location>
        <begin position="177"/>
        <end position="199"/>
    </location>
</feature>
<evidence type="ECO:0000259" key="2">
    <source>
        <dbReference type="Pfam" id="PF07786"/>
    </source>
</evidence>
<feature type="transmembrane region" description="Helical" evidence="1">
    <location>
        <begin position="134"/>
        <end position="157"/>
    </location>
</feature>
<keyword evidence="4" id="KW-1185">Reference proteome</keyword>
<feature type="transmembrane region" description="Helical" evidence="1">
    <location>
        <begin position="82"/>
        <end position="101"/>
    </location>
</feature>
<keyword evidence="1" id="KW-1133">Transmembrane helix</keyword>
<proteinExistence type="predicted"/>
<feature type="transmembrane region" description="Helical" evidence="1">
    <location>
        <begin position="51"/>
        <end position="70"/>
    </location>
</feature>
<evidence type="ECO:0000313" key="3">
    <source>
        <dbReference type="EMBL" id="SMH49344.1"/>
    </source>
</evidence>
<dbReference type="InterPro" id="IPR012429">
    <property type="entry name" value="HGSNAT_cat"/>
</dbReference>
<evidence type="ECO:0000313" key="4">
    <source>
        <dbReference type="Proteomes" id="UP000193083"/>
    </source>
</evidence>
<feature type="transmembrane region" description="Helical" evidence="1">
    <location>
        <begin position="220"/>
        <end position="239"/>
    </location>
</feature>
<protein>
    <submittedName>
        <fullName evidence="3">Uncharacterized membrane protein</fullName>
    </submittedName>
</protein>
<feature type="domain" description="Heparan-alpha-glucosaminide N-acetyltransferase catalytic" evidence="2">
    <location>
        <begin position="9"/>
        <end position="230"/>
    </location>
</feature>
<keyword evidence="1" id="KW-0472">Membrane</keyword>